<dbReference type="Proteomes" id="UP000008394">
    <property type="component" value="Chromosome"/>
</dbReference>
<accession>A0A806FMK9</accession>
<dbReference type="KEGG" id="bnm:BALAC2494_01728"/>
<sequence>MPYPEAPAPREAEPPRRRLCSSPHSALQSATSSASYAARTLHHLGHIAEHARIAPMHAPNSQALQNVATESGIGADRAHQLALHMLHLQVFARLLQRHRPAALRNRRRLHAQHADHTPRHAHNRLPLLPRPRRLLRTRHIALAIATQPFDMCLGTRQSQHGELRHHNVRGLNQCGHMLNLQSMPGIDHHGIAHLCQRLQCRLHLEPRRLLLHPAVVCEHAHAVPVWQSATQCLAIELAERRMNVMPPRPGLMFNPEQHVQTAAARAHVGVHDCALVLSLRQFAGQHGRQCGRSCTAARAGQRDHVLARRLRRTHRHARVLRPRMGSARGRRQLRRARRFRHRVHWLVCGHPACRLRLPRPAGARVTHAHITRACPVHYLWPMERPPMALGMRRPYTDLHSHSCIERGFRNRFNLYEALWSENALSTSRVAGHVDNAAAAESHTPPQTSCQELFQNKGVFS</sequence>
<protein>
    <submittedName>
        <fullName evidence="2">Hypothetical cytosolic protein</fullName>
    </submittedName>
</protein>
<organism evidence="2 3">
    <name type="scientific">Bifidobacterium animalis subsp. lactis CNCM I-2494</name>
    <dbReference type="NCBI Taxonomy" id="1042403"/>
    <lineage>
        <taxon>Bacteria</taxon>
        <taxon>Bacillati</taxon>
        <taxon>Actinomycetota</taxon>
        <taxon>Actinomycetes</taxon>
        <taxon>Bifidobacteriales</taxon>
        <taxon>Bifidobacteriaceae</taxon>
        <taxon>Bifidobacterium</taxon>
    </lineage>
</organism>
<name>A0A806FMK9_BIFAN</name>
<evidence type="ECO:0000256" key="1">
    <source>
        <dbReference type="SAM" id="MobiDB-lite"/>
    </source>
</evidence>
<proteinExistence type="predicted"/>
<dbReference type="EMBL" id="CP002915">
    <property type="protein sequence ID" value="AEK29656.1"/>
    <property type="molecule type" value="Genomic_DNA"/>
</dbReference>
<feature type="region of interest" description="Disordered" evidence="1">
    <location>
        <begin position="1"/>
        <end position="33"/>
    </location>
</feature>
<evidence type="ECO:0000313" key="2">
    <source>
        <dbReference type="EMBL" id="AEK29656.1"/>
    </source>
</evidence>
<reference evidence="2 3" key="1">
    <citation type="journal article" date="2011" name="J. Bacteriol.">
        <title>Genome Sequence of the Probiotic Strain Bifidobacterium animalis subsp. lactis CNCM I-2494.</title>
        <authorList>
            <person name="Chervaux C."/>
            <person name="Grimaldi C."/>
            <person name="Bolotin A."/>
            <person name="Quinquis B."/>
            <person name="Legrain-Raspaud S."/>
            <person name="van Hylckama Vlieg J.E."/>
            <person name="Denariaz G."/>
            <person name="Smokvina T."/>
        </authorList>
    </citation>
    <scope>NUCLEOTIDE SEQUENCE [LARGE SCALE GENOMIC DNA]</scope>
    <source>
        <strain evidence="2 3">CNCM I-2494</strain>
    </source>
</reference>
<dbReference type="AlphaFoldDB" id="A0A806FMK9"/>
<evidence type="ECO:0000313" key="3">
    <source>
        <dbReference type="Proteomes" id="UP000008394"/>
    </source>
</evidence>
<gene>
    <name evidence="2" type="ORF">BALAC2494_01728</name>
</gene>